<gene>
    <name evidence="1" type="ORF">TNIN_313021</name>
</gene>
<accession>A0A8X7CKG9</accession>
<keyword evidence="2" id="KW-1185">Reference proteome</keyword>
<organism evidence="1 2">
    <name type="scientific">Trichonephila inaurata madagascariensis</name>
    <dbReference type="NCBI Taxonomy" id="2747483"/>
    <lineage>
        <taxon>Eukaryota</taxon>
        <taxon>Metazoa</taxon>
        <taxon>Ecdysozoa</taxon>
        <taxon>Arthropoda</taxon>
        <taxon>Chelicerata</taxon>
        <taxon>Arachnida</taxon>
        <taxon>Araneae</taxon>
        <taxon>Araneomorphae</taxon>
        <taxon>Entelegynae</taxon>
        <taxon>Araneoidea</taxon>
        <taxon>Nephilidae</taxon>
        <taxon>Trichonephila</taxon>
        <taxon>Trichonephila inaurata</taxon>
    </lineage>
</organism>
<name>A0A8X7CKG9_9ARAC</name>
<dbReference type="Proteomes" id="UP000886998">
    <property type="component" value="Unassembled WGS sequence"/>
</dbReference>
<dbReference type="AlphaFoldDB" id="A0A8X7CKG9"/>
<comment type="caution">
    <text evidence="1">The sequence shown here is derived from an EMBL/GenBank/DDBJ whole genome shotgun (WGS) entry which is preliminary data.</text>
</comment>
<evidence type="ECO:0000313" key="1">
    <source>
        <dbReference type="EMBL" id="GFY67402.1"/>
    </source>
</evidence>
<reference evidence="1" key="1">
    <citation type="submission" date="2020-08" db="EMBL/GenBank/DDBJ databases">
        <title>Multicomponent nature underlies the extraordinary mechanical properties of spider dragline silk.</title>
        <authorList>
            <person name="Kono N."/>
            <person name="Nakamura H."/>
            <person name="Mori M."/>
            <person name="Yoshida Y."/>
            <person name="Ohtoshi R."/>
            <person name="Malay A.D."/>
            <person name="Moran D.A.P."/>
            <person name="Tomita M."/>
            <person name="Numata K."/>
            <person name="Arakawa K."/>
        </authorList>
    </citation>
    <scope>NUCLEOTIDE SEQUENCE</scope>
</reference>
<proteinExistence type="predicted"/>
<evidence type="ECO:0000313" key="2">
    <source>
        <dbReference type="Proteomes" id="UP000886998"/>
    </source>
</evidence>
<sequence length="93" mass="10315">MPVLLQKGVSHFGILKINSLSLERNAVQSHKRVSGTAFGGRSSHSIAGQLFHFSTGLLLKRPYLYPLLMDSFPEKKFYVPFKPSGKGESLKPL</sequence>
<protein>
    <submittedName>
        <fullName evidence="1">Uncharacterized protein</fullName>
    </submittedName>
</protein>
<dbReference type="EMBL" id="BMAV01016553">
    <property type="protein sequence ID" value="GFY67402.1"/>
    <property type="molecule type" value="Genomic_DNA"/>
</dbReference>